<proteinExistence type="predicted"/>
<feature type="compositionally biased region" description="Basic and acidic residues" evidence="1">
    <location>
        <begin position="8"/>
        <end position="20"/>
    </location>
</feature>
<dbReference type="Proteomes" id="UP000187209">
    <property type="component" value="Unassembled WGS sequence"/>
</dbReference>
<evidence type="ECO:0000256" key="1">
    <source>
        <dbReference type="SAM" id="MobiDB-lite"/>
    </source>
</evidence>
<organism evidence="2 3">
    <name type="scientific">Stentor coeruleus</name>
    <dbReference type="NCBI Taxonomy" id="5963"/>
    <lineage>
        <taxon>Eukaryota</taxon>
        <taxon>Sar</taxon>
        <taxon>Alveolata</taxon>
        <taxon>Ciliophora</taxon>
        <taxon>Postciliodesmatophora</taxon>
        <taxon>Heterotrichea</taxon>
        <taxon>Heterotrichida</taxon>
        <taxon>Stentoridae</taxon>
        <taxon>Stentor</taxon>
    </lineage>
</organism>
<feature type="compositionally biased region" description="Polar residues" evidence="1">
    <location>
        <begin position="73"/>
        <end position="83"/>
    </location>
</feature>
<comment type="caution">
    <text evidence="2">The sequence shown here is derived from an EMBL/GenBank/DDBJ whole genome shotgun (WGS) entry which is preliminary data.</text>
</comment>
<dbReference type="AlphaFoldDB" id="A0A1R2B2L7"/>
<reference evidence="2 3" key="1">
    <citation type="submission" date="2016-11" db="EMBL/GenBank/DDBJ databases">
        <title>The macronuclear genome of Stentor coeruleus: a giant cell with tiny introns.</title>
        <authorList>
            <person name="Slabodnick M."/>
            <person name="Ruby J.G."/>
            <person name="Reiff S.B."/>
            <person name="Swart E.C."/>
            <person name="Gosai S."/>
            <person name="Prabakaran S."/>
            <person name="Witkowska E."/>
            <person name="Larue G.E."/>
            <person name="Fisher S."/>
            <person name="Freeman R.M."/>
            <person name="Gunawardena J."/>
            <person name="Chu W."/>
            <person name="Stover N.A."/>
            <person name="Gregory B.D."/>
            <person name="Nowacki M."/>
            <person name="Derisi J."/>
            <person name="Roy S.W."/>
            <person name="Marshall W.F."/>
            <person name="Sood P."/>
        </authorList>
    </citation>
    <scope>NUCLEOTIDE SEQUENCE [LARGE SCALE GENOMIC DNA]</scope>
    <source>
        <strain evidence="2">WM001</strain>
    </source>
</reference>
<evidence type="ECO:0000313" key="3">
    <source>
        <dbReference type="Proteomes" id="UP000187209"/>
    </source>
</evidence>
<protein>
    <submittedName>
        <fullName evidence="2">Uncharacterized protein</fullName>
    </submittedName>
</protein>
<feature type="compositionally biased region" description="Basic and acidic residues" evidence="1">
    <location>
        <begin position="84"/>
        <end position="124"/>
    </location>
</feature>
<feature type="region of interest" description="Disordered" evidence="1">
    <location>
        <begin position="1"/>
        <end position="124"/>
    </location>
</feature>
<keyword evidence="3" id="KW-1185">Reference proteome</keyword>
<gene>
    <name evidence="2" type="ORF">SteCoe_30914</name>
</gene>
<evidence type="ECO:0000313" key="2">
    <source>
        <dbReference type="EMBL" id="OMJ70987.1"/>
    </source>
</evidence>
<sequence>MGCGGSKADVHQGNHRKQLESGKNQDQNLDHGDGKEDEEIQVLQHGKSMPKSKLDELTENNSLITKKTEKSQNESITIKQSPQIKEDKPLELNSKTFHEPKIHKTEQKKDEDLHKAQTSKVEFDKHPHEFDFSFIEEKPKHNNEHDLLTDQVLKEMSELN</sequence>
<name>A0A1R2B2L7_9CILI</name>
<accession>A0A1R2B2L7</accession>
<dbReference type="EMBL" id="MPUH01001033">
    <property type="protein sequence ID" value="OMJ70987.1"/>
    <property type="molecule type" value="Genomic_DNA"/>
</dbReference>